<dbReference type="InterPro" id="IPR029063">
    <property type="entry name" value="SAM-dependent_MTases_sf"/>
</dbReference>
<evidence type="ECO:0000313" key="1">
    <source>
        <dbReference type="EMBL" id="KAJ3259377.1"/>
    </source>
</evidence>
<dbReference type="SUPFAM" id="SSF53335">
    <property type="entry name" value="S-adenosyl-L-methionine-dependent methyltransferases"/>
    <property type="match status" value="1"/>
</dbReference>
<dbReference type="Proteomes" id="UP001210925">
    <property type="component" value="Unassembled WGS sequence"/>
</dbReference>
<organism evidence="1 2">
    <name type="scientific">Boothiomyces macroporosus</name>
    <dbReference type="NCBI Taxonomy" id="261099"/>
    <lineage>
        <taxon>Eukaryota</taxon>
        <taxon>Fungi</taxon>
        <taxon>Fungi incertae sedis</taxon>
        <taxon>Chytridiomycota</taxon>
        <taxon>Chytridiomycota incertae sedis</taxon>
        <taxon>Chytridiomycetes</taxon>
        <taxon>Rhizophydiales</taxon>
        <taxon>Terramycetaceae</taxon>
        <taxon>Boothiomyces</taxon>
    </lineage>
</organism>
<keyword evidence="2" id="KW-1185">Reference proteome</keyword>
<dbReference type="CDD" id="cd02440">
    <property type="entry name" value="AdoMet_MTases"/>
    <property type="match status" value="1"/>
</dbReference>
<protein>
    <submittedName>
        <fullName evidence="1">Uncharacterized protein</fullName>
    </submittedName>
</protein>
<dbReference type="GO" id="GO:0032991">
    <property type="term" value="C:protein-containing complex"/>
    <property type="evidence" value="ECO:0007669"/>
    <property type="project" value="TreeGrafter"/>
</dbReference>
<dbReference type="PANTHER" id="PTHR14614:SF130">
    <property type="entry name" value="PROTEIN-LYSINE N-METHYLTRANSFERASE EEF2KMT"/>
    <property type="match status" value="1"/>
</dbReference>
<dbReference type="EMBL" id="JADGKB010000018">
    <property type="protein sequence ID" value="KAJ3259377.1"/>
    <property type="molecule type" value="Genomic_DNA"/>
</dbReference>
<gene>
    <name evidence="1" type="ORF">HK103_002280</name>
</gene>
<proteinExistence type="predicted"/>
<sequence length="272" mass="31472">MTDDQWEIFKRQIGQCVPIGKIQFEPLSDKQQEELLEIMQEHQNNTYNVKIIKRLSEYELLDKFYELLTEYLSTGYETHVKTFYLPDGDKIYLKENSAFISQGTTGLCTWSASLYLLEYLLTIDVSGKDILELGSGAGLLGIALARKNNVLLTDVSPLVIERLNENIAMNNSIAKANYLDWENPDSINSKPDITLCADVIFNPCLIRPLFETIKRFSNVCYISSTKRNQETFDVFFSLVKSENIQFEIIDFKSEWFYLPERDIVLLRLDLQN</sequence>
<dbReference type="Pfam" id="PF10294">
    <property type="entry name" value="Methyltransf_16"/>
    <property type="match status" value="1"/>
</dbReference>
<name>A0AAD5Y9I3_9FUNG</name>
<dbReference type="PANTHER" id="PTHR14614">
    <property type="entry name" value="HEPATOCELLULAR CARCINOMA-ASSOCIATED ANTIGEN"/>
    <property type="match status" value="1"/>
</dbReference>
<dbReference type="InterPro" id="IPR019410">
    <property type="entry name" value="Methyltransf_16"/>
</dbReference>
<dbReference type="AlphaFoldDB" id="A0AAD5Y9I3"/>
<accession>A0AAD5Y9I3</accession>
<dbReference type="Gene3D" id="3.40.50.150">
    <property type="entry name" value="Vaccinia Virus protein VP39"/>
    <property type="match status" value="1"/>
</dbReference>
<comment type="caution">
    <text evidence="1">The sequence shown here is derived from an EMBL/GenBank/DDBJ whole genome shotgun (WGS) entry which is preliminary data.</text>
</comment>
<reference evidence="1" key="1">
    <citation type="submission" date="2020-05" db="EMBL/GenBank/DDBJ databases">
        <title>Phylogenomic resolution of chytrid fungi.</title>
        <authorList>
            <person name="Stajich J.E."/>
            <person name="Amses K."/>
            <person name="Simmons R."/>
            <person name="Seto K."/>
            <person name="Myers J."/>
            <person name="Bonds A."/>
            <person name="Quandt C.A."/>
            <person name="Barry K."/>
            <person name="Liu P."/>
            <person name="Grigoriev I."/>
            <person name="Longcore J.E."/>
            <person name="James T.Y."/>
        </authorList>
    </citation>
    <scope>NUCLEOTIDE SEQUENCE</scope>
    <source>
        <strain evidence="1">PLAUS21</strain>
    </source>
</reference>
<evidence type="ECO:0000313" key="2">
    <source>
        <dbReference type="Proteomes" id="UP001210925"/>
    </source>
</evidence>